<protein>
    <submittedName>
        <fullName evidence="1">Uncharacterized protein</fullName>
    </submittedName>
</protein>
<organism evidence="1 2">
    <name type="scientific">Penicillium cinerascens</name>
    <dbReference type="NCBI Taxonomy" id="70096"/>
    <lineage>
        <taxon>Eukaryota</taxon>
        <taxon>Fungi</taxon>
        <taxon>Dikarya</taxon>
        <taxon>Ascomycota</taxon>
        <taxon>Pezizomycotina</taxon>
        <taxon>Eurotiomycetes</taxon>
        <taxon>Eurotiomycetidae</taxon>
        <taxon>Eurotiales</taxon>
        <taxon>Aspergillaceae</taxon>
        <taxon>Penicillium</taxon>
    </lineage>
</organism>
<dbReference type="RefSeq" id="XP_058306360.1">
    <property type="nucleotide sequence ID" value="XM_058454111.1"/>
</dbReference>
<keyword evidence="2" id="KW-1185">Reference proteome</keyword>
<dbReference type="AlphaFoldDB" id="A0A9W9MF28"/>
<reference evidence="1" key="1">
    <citation type="submission" date="2022-12" db="EMBL/GenBank/DDBJ databases">
        <authorList>
            <person name="Petersen C."/>
        </authorList>
    </citation>
    <scope>NUCLEOTIDE SEQUENCE</scope>
    <source>
        <strain evidence="1">IBT 15544</strain>
    </source>
</reference>
<dbReference type="EMBL" id="JAPQKR010000014">
    <property type="protein sequence ID" value="KAJ5197932.1"/>
    <property type="molecule type" value="Genomic_DNA"/>
</dbReference>
<gene>
    <name evidence="1" type="ORF">N7498_007049</name>
</gene>
<dbReference type="PANTHER" id="PTHR35394:SF5">
    <property type="entry name" value="DUF3176 DOMAIN-CONTAINING PROTEIN"/>
    <property type="match status" value="1"/>
</dbReference>
<sequence>MNQQANHLYTLTQPMRIIYGKSKKDHLLSTADHSWCGHFATAGGLAVILALAFDPFTQNLIHYYPKLMPDSSQTAIVSRNSVYDALGAEYGMGGDPALKANFYNSVFNSDSSKPWSIPSYTCSTGNCTWDPISSLEMQAVCSNVTEYLNFQCHNVTDGVEWAGSRNCSIYLQYNSTMSQISATFIENSPLATAIVAGMSELAIIHEETPFGHFHIIAPDQLVEEDTIGSEFTSSTKWQAME</sequence>
<evidence type="ECO:0000313" key="2">
    <source>
        <dbReference type="Proteomes" id="UP001150904"/>
    </source>
</evidence>
<dbReference type="GeneID" id="83181412"/>
<proteinExistence type="predicted"/>
<dbReference type="OrthoDB" id="5242705at2759"/>
<evidence type="ECO:0000313" key="1">
    <source>
        <dbReference type="EMBL" id="KAJ5197932.1"/>
    </source>
</evidence>
<comment type="caution">
    <text evidence="1">The sequence shown here is derived from an EMBL/GenBank/DDBJ whole genome shotgun (WGS) entry which is preliminary data.</text>
</comment>
<accession>A0A9W9MF28</accession>
<dbReference type="PANTHER" id="PTHR35394">
    <property type="entry name" value="DUF3176 DOMAIN-CONTAINING PROTEIN"/>
    <property type="match status" value="1"/>
</dbReference>
<name>A0A9W9MF28_9EURO</name>
<reference evidence="1" key="2">
    <citation type="journal article" date="2023" name="IMA Fungus">
        <title>Comparative genomic study of the Penicillium genus elucidates a diverse pangenome and 15 lateral gene transfer events.</title>
        <authorList>
            <person name="Petersen C."/>
            <person name="Sorensen T."/>
            <person name="Nielsen M.R."/>
            <person name="Sondergaard T.E."/>
            <person name="Sorensen J.L."/>
            <person name="Fitzpatrick D.A."/>
            <person name="Frisvad J.C."/>
            <person name="Nielsen K.L."/>
        </authorList>
    </citation>
    <scope>NUCLEOTIDE SEQUENCE</scope>
    <source>
        <strain evidence="1">IBT 15544</strain>
    </source>
</reference>
<dbReference type="Proteomes" id="UP001150904">
    <property type="component" value="Unassembled WGS sequence"/>
</dbReference>